<keyword evidence="7" id="KW-0479">Metal-binding</keyword>
<gene>
    <name evidence="8" type="ORF">L9F63_026786</name>
</gene>
<dbReference type="AlphaFoldDB" id="A0AAD8EQA4"/>
<dbReference type="Proteomes" id="UP001233999">
    <property type="component" value="Unassembled WGS sequence"/>
</dbReference>
<feature type="binding site" evidence="6">
    <location>
        <position position="58"/>
    </location>
    <ligand>
        <name>substrate</name>
    </ligand>
</feature>
<reference evidence="8" key="2">
    <citation type="submission" date="2023-05" db="EMBL/GenBank/DDBJ databases">
        <authorList>
            <person name="Fouks B."/>
        </authorList>
    </citation>
    <scope>NUCLEOTIDE SEQUENCE</scope>
    <source>
        <strain evidence="8">Stay&amp;Tobe</strain>
        <tissue evidence="8">Testes</tissue>
    </source>
</reference>
<dbReference type="PANTHER" id="PTHR23407:SF1">
    <property type="entry name" value="5-FORMYLTETRAHYDROFOLATE CYCLO-LIGASE"/>
    <property type="match status" value="1"/>
</dbReference>
<feature type="binding site" evidence="6">
    <location>
        <begin position="7"/>
        <end position="11"/>
    </location>
    <ligand>
        <name>ATP</name>
        <dbReference type="ChEBI" id="CHEBI:30616"/>
    </ligand>
</feature>
<comment type="cofactor">
    <cofactor evidence="7">
        <name>Mg(2+)</name>
        <dbReference type="ChEBI" id="CHEBI:18420"/>
    </cofactor>
</comment>
<dbReference type="Gene3D" id="3.40.50.10420">
    <property type="entry name" value="NagB/RpiA/CoA transferase-like"/>
    <property type="match status" value="1"/>
</dbReference>
<dbReference type="PANTHER" id="PTHR23407">
    <property type="entry name" value="ATPASE INHIBITOR/5-FORMYLTETRAHYDROFOLATE CYCLO-LIGASE"/>
    <property type="match status" value="1"/>
</dbReference>
<dbReference type="InterPro" id="IPR037171">
    <property type="entry name" value="NagB/RpiA_transferase-like"/>
</dbReference>
<dbReference type="PIRSF" id="PIRSF006806">
    <property type="entry name" value="FTHF_cligase"/>
    <property type="match status" value="1"/>
</dbReference>
<comment type="catalytic activity">
    <reaction evidence="4 7">
        <text>(6S)-5-formyl-5,6,7,8-tetrahydrofolate + ATP = (6R)-5,10-methenyltetrahydrofolate + ADP + phosphate</text>
        <dbReference type="Rhea" id="RHEA:10488"/>
        <dbReference type="ChEBI" id="CHEBI:30616"/>
        <dbReference type="ChEBI" id="CHEBI:43474"/>
        <dbReference type="ChEBI" id="CHEBI:57455"/>
        <dbReference type="ChEBI" id="CHEBI:57457"/>
        <dbReference type="ChEBI" id="CHEBI:456216"/>
        <dbReference type="EC" id="6.3.3.2"/>
    </reaction>
</comment>
<dbReference type="EC" id="6.3.3.2" evidence="5 7"/>
<keyword evidence="9" id="KW-1185">Reference proteome</keyword>
<dbReference type="InterPro" id="IPR002698">
    <property type="entry name" value="FTHF_cligase"/>
</dbReference>
<feature type="binding site" evidence="6">
    <location>
        <begin position="142"/>
        <end position="150"/>
    </location>
    <ligand>
        <name>ATP</name>
        <dbReference type="ChEBI" id="CHEBI:30616"/>
    </ligand>
</feature>
<dbReference type="GO" id="GO:0009396">
    <property type="term" value="P:folic acid-containing compound biosynthetic process"/>
    <property type="evidence" value="ECO:0007669"/>
    <property type="project" value="TreeGrafter"/>
</dbReference>
<organism evidence="8 9">
    <name type="scientific">Diploptera punctata</name>
    <name type="common">Pacific beetle cockroach</name>
    <dbReference type="NCBI Taxonomy" id="6984"/>
    <lineage>
        <taxon>Eukaryota</taxon>
        <taxon>Metazoa</taxon>
        <taxon>Ecdysozoa</taxon>
        <taxon>Arthropoda</taxon>
        <taxon>Hexapoda</taxon>
        <taxon>Insecta</taxon>
        <taxon>Pterygota</taxon>
        <taxon>Neoptera</taxon>
        <taxon>Polyneoptera</taxon>
        <taxon>Dictyoptera</taxon>
        <taxon>Blattodea</taxon>
        <taxon>Blaberoidea</taxon>
        <taxon>Blaberidae</taxon>
        <taxon>Diplopterinae</taxon>
        <taxon>Diploptera</taxon>
    </lineage>
</organism>
<protein>
    <recommendedName>
        <fullName evidence="5 7">5-formyltetrahydrofolate cyclo-ligase</fullName>
        <ecNumber evidence="5 7">6.3.3.2</ecNumber>
    </recommendedName>
</protein>
<evidence type="ECO:0000256" key="3">
    <source>
        <dbReference type="ARBA" id="ARBA00022840"/>
    </source>
</evidence>
<sequence length="197" mass="22585">MDVKTRKKYLRKELNGIINSIPQDEVNRQSDIVTKQVLSHPKYVNAKSVSIYLSFDKEIQTEYLLQHIFKSGKTCFIPRFRSGSSEMEMIKLNSLEDYENLPVNNWNIKQPLDDEERVSVFDAGNLDLVLAPGLGFTSNGKRLGRGKGYYDGFLTKCFKELPNRPFILGLAFKQQIKQEIPTTESDVIIDQVLFADD</sequence>
<evidence type="ECO:0000313" key="8">
    <source>
        <dbReference type="EMBL" id="KAJ9598109.1"/>
    </source>
</evidence>
<evidence type="ECO:0000256" key="2">
    <source>
        <dbReference type="ARBA" id="ARBA00022741"/>
    </source>
</evidence>
<evidence type="ECO:0000256" key="5">
    <source>
        <dbReference type="ARBA" id="ARBA00038966"/>
    </source>
</evidence>
<dbReference type="SUPFAM" id="SSF100950">
    <property type="entry name" value="NagB/RpiA/CoA transferase-like"/>
    <property type="match status" value="1"/>
</dbReference>
<dbReference type="GO" id="GO:0030272">
    <property type="term" value="F:5-formyltetrahydrofolate cyclo-ligase activity"/>
    <property type="evidence" value="ECO:0007669"/>
    <property type="project" value="UniProtKB-EC"/>
</dbReference>
<dbReference type="NCBIfam" id="TIGR02727">
    <property type="entry name" value="MTHFS_bact"/>
    <property type="match status" value="1"/>
</dbReference>
<keyword evidence="2 6" id="KW-0547">Nucleotide-binding</keyword>
<evidence type="ECO:0000256" key="1">
    <source>
        <dbReference type="ARBA" id="ARBA00010638"/>
    </source>
</evidence>
<dbReference type="GO" id="GO:0035999">
    <property type="term" value="P:tetrahydrofolate interconversion"/>
    <property type="evidence" value="ECO:0007669"/>
    <property type="project" value="TreeGrafter"/>
</dbReference>
<keyword evidence="7" id="KW-0460">Magnesium</keyword>
<dbReference type="FunFam" id="3.40.50.10420:FF:000007">
    <property type="entry name" value="5-formyltetrahydrofolate cyclo-ligase"/>
    <property type="match status" value="1"/>
</dbReference>
<dbReference type="InterPro" id="IPR024185">
    <property type="entry name" value="FTHF_cligase-like_sf"/>
</dbReference>
<reference evidence="8" key="1">
    <citation type="journal article" date="2023" name="IScience">
        <title>Live-bearing cockroach genome reveals convergent evolutionary mechanisms linked to viviparity in insects and beyond.</title>
        <authorList>
            <person name="Fouks B."/>
            <person name="Harrison M.C."/>
            <person name="Mikhailova A.A."/>
            <person name="Marchal E."/>
            <person name="English S."/>
            <person name="Carruthers M."/>
            <person name="Jennings E.C."/>
            <person name="Chiamaka E.L."/>
            <person name="Frigard R.A."/>
            <person name="Pippel M."/>
            <person name="Attardo G.M."/>
            <person name="Benoit J.B."/>
            <person name="Bornberg-Bauer E."/>
            <person name="Tobe S.S."/>
        </authorList>
    </citation>
    <scope>NUCLEOTIDE SEQUENCE</scope>
    <source>
        <strain evidence="8">Stay&amp;Tobe</strain>
    </source>
</reference>
<comment type="caution">
    <text evidence="8">The sequence shown here is derived from an EMBL/GenBank/DDBJ whole genome shotgun (WGS) entry which is preliminary data.</text>
</comment>
<evidence type="ECO:0000256" key="7">
    <source>
        <dbReference type="RuleBase" id="RU361279"/>
    </source>
</evidence>
<name>A0AAD8EQA4_DIPPU</name>
<accession>A0AAD8EQA4</accession>
<dbReference type="GO" id="GO:0005739">
    <property type="term" value="C:mitochondrion"/>
    <property type="evidence" value="ECO:0007669"/>
    <property type="project" value="TreeGrafter"/>
</dbReference>
<dbReference type="GO" id="GO:0046872">
    <property type="term" value="F:metal ion binding"/>
    <property type="evidence" value="ECO:0007669"/>
    <property type="project" value="UniProtKB-KW"/>
</dbReference>
<evidence type="ECO:0000256" key="4">
    <source>
        <dbReference type="ARBA" id="ARBA00036539"/>
    </source>
</evidence>
<evidence type="ECO:0000313" key="9">
    <source>
        <dbReference type="Proteomes" id="UP001233999"/>
    </source>
</evidence>
<dbReference type="GO" id="GO:0005524">
    <property type="term" value="F:ATP binding"/>
    <property type="evidence" value="ECO:0007669"/>
    <property type="project" value="UniProtKB-KW"/>
</dbReference>
<feature type="binding site" evidence="6">
    <location>
        <position position="53"/>
    </location>
    <ligand>
        <name>substrate</name>
    </ligand>
</feature>
<evidence type="ECO:0000256" key="6">
    <source>
        <dbReference type="PIRSR" id="PIRSR006806-1"/>
    </source>
</evidence>
<dbReference type="Pfam" id="PF01812">
    <property type="entry name" value="5-FTHF_cyc-lig"/>
    <property type="match status" value="1"/>
</dbReference>
<proteinExistence type="inferred from homology"/>
<comment type="similarity">
    <text evidence="1 7">Belongs to the 5-formyltetrahydrofolate cyclo-ligase family.</text>
</comment>
<keyword evidence="3 6" id="KW-0067">ATP-binding</keyword>
<dbReference type="EMBL" id="JASPKZ010001321">
    <property type="protein sequence ID" value="KAJ9598109.1"/>
    <property type="molecule type" value="Genomic_DNA"/>
</dbReference>